<protein>
    <recommendedName>
        <fullName evidence="4">Metallo-beta-lactamase domain-containing protein</fullName>
    </recommendedName>
</protein>
<dbReference type="SUPFAM" id="SSF56281">
    <property type="entry name" value="Metallo-hydrolase/oxidoreductase"/>
    <property type="match status" value="1"/>
</dbReference>
<reference evidence="2 3" key="1">
    <citation type="submission" date="2020-04" db="EMBL/GenBank/DDBJ databases">
        <title>Perkinsus olseni comparative genomics.</title>
        <authorList>
            <person name="Bogema D.R."/>
        </authorList>
    </citation>
    <scope>NUCLEOTIDE SEQUENCE [LARGE SCALE GENOMIC DNA]</scope>
    <source>
        <strain evidence="2">00978-12</strain>
    </source>
</reference>
<dbReference type="EMBL" id="JABANP010000036">
    <property type="protein sequence ID" value="KAF4694155.1"/>
    <property type="molecule type" value="Genomic_DNA"/>
</dbReference>
<dbReference type="Proteomes" id="UP000541610">
    <property type="component" value="Unassembled WGS sequence"/>
</dbReference>
<proteinExistence type="predicted"/>
<dbReference type="AlphaFoldDB" id="A0A7J6PDF6"/>
<dbReference type="Gene3D" id="3.60.15.10">
    <property type="entry name" value="Ribonuclease Z/Hydroxyacylglutathione hydrolase-like"/>
    <property type="match status" value="1"/>
</dbReference>
<organism evidence="2 3">
    <name type="scientific">Perkinsus olseni</name>
    <name type="common">Perkinsus atlanticus</name>
    <dbReference type="NCBI Taxonomy" id="32597"/>
    <lineage>
        <taxon>Eukaryota</taxon>
        <taxon>Sar</taxon>
        <taxon>Alveolata</taxon>
        <taxon>Perkinsozoa</taxon>
        <taxon>Perkinsea</taxon>
        <taxon>Perkinsida</taxon>
        <taxon>Perkinsidae</taxon>
        <taxon>Perkinsus</taxon>
    </lineage>
</organism>
<evidence type="ECO:0000313" key="2">
    <source>
        <dbReference type="EMBL" id="KAF4694155.1"/>
    </source>
</evidence>
<evidence type="ECO:0000256" key="1">
    <source>
        <dbReference type="SAM" id="MobiDB-lite"/>
    </source>
</evidence>
<evidence type="ECO:0000313" key="3">
    <source>
        <dbReference type="Proteomes" id="UP000541610"/>
    </source>
</evidence>
<gene>
    <name evidence="2" type="ORF">FOZ60_008959</name>
</gene>
<comment type="caution">
    <text evidence="2">The sequence shown here is derived from an EMBL/GenBank/DDBJ whole genome shotgun (WGS) entry which is preliminary data.</text>
</comment>
<accession>A0A7J6PDF6</accession>
<dbReference type="OrthoDB" id="441678at2759"/>
<sequence>MSLPHRPLEAATSGDETIDHWRRYEAELDEALVNPYWDIFRFTEALPERSEIVRIVGLFLANRLLEGTEHQCRRVLGSVSEFLAMVQEGRKIGVTPPVSVPSRSLTSPGYALCQLAFYKNVALPLFSALDPDSEWTLRLLSNIQSRIDLIAAYAPPPIEPTKQWRAADSELDDESADSVEDEAPCSSDGEPVVTPSVSSERDPDADVQASRRRSSLFRATTVGAYNFPFMSFIGRVCRISVVVLSAWVVLLAVYVGYFGESILSIPTSYKTTDCTVNEVSAVHRELAHPEVPFKCGSVELFDSSDLEVRAYVQPDGGTCWSNGGFIRSGHKLIMVDALQDVTLTRNMVESSTDMGEVNTFILTHPDIDHFGGILEVPANATAVMREEMVPVVDATFKVAPASFNKLIFAYHAYEWLGKFLVPYVKWLPAKTQGVLGLLKNGHYLAKFDPTMPEKFPLETRTFKTDVYRVNDDVMVKCFGPIHSKHDCTVLVPKGKSRVHRRSPVHRGYTNNVGWPCREVAGGSQLARAAGGR</sequence>
<dbReference type="InterPro" id="IPR036866">
    <property type="entry name" value="RibonucZ/Hydroxyglut_hydro"/>
</dbReference>
<feature type="region of interest" description="Disordered" evidence="1">
    <location>
        <begin position="165"/>
        <end position="209"/>
    </location>
</feature>
<evidence type="ECO:0008006" key="4">
    <source>
        <dbReference type="Google" id="ProtNLM"/>
    </source>
</evidence>
<name>A0A7J6PDF6_PEROL</name>
<feature type="compositionally biased region" description="Acidic residues" evidence="1">
    <location>
        <begin position="169"/>
        <end position="183"/>
    </location>
</feature>